<dbReference type="EMBL" id="LT906449">
    <property type="protein sequence ID" value="SNV01467.1"/>
    <property type="molecule type" value="Genomic_DNA"/>
</dbReference>
<dbReference type="Proteomes" id="UP000215539">
    <property type="component" value="Chromosome 1"/>
</dbReference>
<reference evidence="1 2" key="1">
    <citation type="submission" date="2017-06" db="EMBL/GenBank/DDBJ databases">
        <authorList>
            <consortium name="Pathogen Informatics"/>
        </authorList>
    </citation>
    <scope>NUCLEOTIDE SEQUENCE [LARGE SCALE GENOMIC DNA]</scope>
    <source>
        <strain evidence="1 2">NCTC12947</strain>
    </source>
</reference>
<gene>
    <name evidence="1" type="ORF">SAMEA44541418_00097</name>
</gene>
<dbReference type="AlphaFoldDB" id="A0AAX2GXC3"/>
<organism evidence="1 2">
    <name type="scientific">Capnocytophaga haemolytica</name>
    <dbReference type="NCBI Taxonomy" id="45243"/>
    <lineage>
        <taxon>Bacteria</taxon>
        <taxon>Pseudomonadati</taxon>
        <taxon>Bacteroidota</taxon>
        <taxon>Flavobacteriia</taxon>
        <taxon>Flavobacteriales</taxon>
        <taxon>Flavobacteriaceae</taxon>
        <taxon>Capnocytophaga</taxon>
    </lineage>
</organism>
<sequence length="35" mass="4081">MFGKRLTSIFSKIKRGFFISHHLLIEKNVVPLPPE</sequence>
<proteinExistence type="predicted"/>
<protein>
    <submittedName>
        <fullName evidence="1">Uncharacterized protein</fullName>
    </submittedName>
</protein>
<evidence type="ECO:0000313" key="1">
    <source>
        <dbReference type="EMBL" id="SNV01467.1"/>
    </source>
</evidence>
<accession>A0AAX2GXC3</accession>
<evidence type="ECO:0000313" key="2">
    <source>
        <dbReference type="Proteomes" id="UP000215539"/>
    </source>
</evidence>
<name>A0AAX2GXC3_9FLAO</name>